<evidence type="ECO:0000313" key="1">
    <source>
        <dbReference type="EMBL" id="SUZ71835.1"/>
    </source>
</evidence>
<gene>
    <name evidence="1" type="ORF">METZ01_LOCUS24689</name>
</gene>
<sequence length="343" mass="38479">MRNLVIGSCAIATALLIPAISGYATEFTPDLTAYGHPNLQGNWTTETATPFQRTEELGEKKTYTLEEAKEFQLTKIAQLDDRAAPIEGPIEAPEVTLFVDNAAEYQFYKRVENVLRIDGEYRTSIVIDPPNGRIPLRDDALENTFRGVWRKAGFKNLDGPEMAGPGPRCLLDFGPVPPAGPIVPISANFQFVQNENYVVLYIEAGAELRIIRLSDEHLTGAHKKWRGDSIGYWEGNTLVVHTNNIHPQSSSFVLRASELFEVHERFTIVSKDEIVYRFTITDPKIYTQPWVGEMMLNRMSPGDKIYDYTCHEGNYSLPGILAGARRLDGESEERPTDPFGNPN</sequence>
<dbReference type="EMBL" id="UINC01001135">
    <property type="protein sequence ID" value="SUZ71835.1"/>
    <property type="molecule type" value="Genomic_DNA"/>
</dbReference>
<proteinExistence type="predicted"/>
<organism evidence="1">
    <name type="scientific">marine metagenome</name>
    <dbReference type="NCBI Taxonomy" id="408172"/>
    <lineage>
        <taxon>unclassified sequences</taxon>
        <taxon>metagenomes</taxon>
        <taxon>ecological metagenomes</taxon>
    </lineage>
</organism>
<name>A0A381PXP4_9ZZZZ</name>
<accession>A0A381PXP4</accession>
<reference evidence="1" key="1">
    <citation type="submission" date="2018-05" db="EMBL/GenBank/DDBJ databases">
        <authorList>
            <person name="Lanie J.A."/>
            <person name="Ng W.-L."/>
            <person name="Kazmierczak K.M."/>
            <person name="Andrzejewski T.M."/>
            <person name="Davidsen T.M."/>
            <person name="Wayne K.J."/>
            <person name="Tettelin H."/>
            <person name="Glass J.I."/>
            <person name="Rusch D."/>
            <person name="Podicherti R."/>
            <person name="Tsui H.-C.T."/>
            <person name="Winkler M.E."/>
        </authorList>
    </citation>
    <scope>NUCLEOTIDE SEQUENCE</scope>
</reference>
<protein>
    <submittedName>
        <fullName evidence="1">Uncharacterized protein</fullName>
    </submittedName>
</protein>
<dbReference type="AlphaFoldDB" id="A0A381PXP4"/>